<sequence length="337" mass="36254">MRAFVTGGTGFLGANLIEQLVGDGWQVTAMHRAGSDTGRLGALGAIPVQASLDDVDSLRAALPAELDAVFHVAGNTSMWRGGDAQQWQDNVVGSANLARVARAHFDRQAKPGRMIVTSSISAYGYHKGVISEASPKRALEPRDHYHYSKLHAEQAVQAEIARGLDAVFLNPCAIVGKYDVSSWAQTFFLMAENRLPGVPPGAGSFCHAAAVARAHIDAFQRGQRGENYILAGVDASFLEFFGVIARLLGVPAPRRTTPAFAIHTLAACSDLVSRISGREPAVTPQKARMLTDRAVADCSRAQRELGYRNDATLEAMLRESRDWLLAEGLLTLPPSRP</sequence>
<dbReference type="Proteomes" id="UP000664293">
    <property type="component" value="Unassembled WGS sequence"/>
</dbReference>
<evidence type="ECO:0000259" key="1">
    <source>
        <dbReference type="Pfam" id="PF01370"/>
    </source>
</evidence>
<comment type="caution">
    <text evidence="2">The sequence shown here is derived from an EMBL/GenBank/DDBJ whole genome shotgun (WGS) entry which is preliminary data.</text>
</comment>
<dbReference type="InterPro" id="IPR051783">
    <property type="entry name" value="NAD(P)-dependent_oxidoreduct"/>
</dbReference>
<organism evidence="2 3">
    <name type="scientific">Microbulbifer salipaludis</name>
    <dbReference type="NCBI Taxonomy" id="187980"/>
    <lineage>
        <taxon>Bacteria</taxon>
        <taxon>Pseudomonadati</taxon>
        <taxon>Pseudomonadota</taxon>
        <taxon>Gammaproteobacteria</taxon>
        <taxon>Cellvibrionales</taxon>
        <taxon>Microbulbiferaceae</taxon>
        <taxon>Microbulbifer</taxon>
    </lineage>
</organism>
<dbReference type="InterPro" id="IPR001509">
    <property type="entry name" value="Epimerase_deHydtase"/>
</dbReference>
<evidence type="ECO:0000313" key="3">
    <source>
        <dbReference type="Proteomes" id="UP000664293"/>
    </source>
</evidence>
<proteinExistence type="predicted"/>
<dbReference type="PANTHER" id="PTHR48079:SF6">
    <property type="entry name" value="NAD(P)-BINDING DOMAIN-CONTAINING PROTEIN-RELATED"/>
    <property type="match status" value="1"/>
</dbReference>
<dbReference type="InterPro" id="IPR036291">
    <property type="entry name" value="NAD(P)-bd_dom_sf"/>
</dbReference>
<protein>
    <submittedName>
        <fullName evidence="2">NAD-dependent epimerase/dehydratase family protein</fullName>
    </submittedName>
</protein>
<dbReference type="Pfam" id="PF01370">
    <property type="entry name" value="Epimerase"/>
    <property type="match status" value="1"/>
</dbReference>
<dbReference type="EMBL" id="JAEKJR010000001">
    <property type="protein sequence ID" value="MBN8429730.1"/>
    <property type="molecule type" value="Genomic_DNA"/>
</dbReference>
<gene>
    <name evidence="2" type="ORF">JF535_02575</name>
</gene>
<keyword evidence="3" id="KW-1185">Reference proteome</keyword>
<dbReference type="PANTHER" id="PTHR48079">
    <property type="entry name" value="PROTEIN YEEZ"/>
    <property type="match status" value="1"/>
</dbReference>
<feature type="domain" description="NAD-dependent epimerase/dehydratase" evidence="1">
    <location>
        <begin position="4"/>
        <end position="229"/>
    </location>
</feature>
<accession>A0ABS3E365</accession>
<dbReference type="SUPFAM" id="SSF51735">
    <property type="entry name" value="NAD(P)-binding Rossmann-fold domains"/>
    <property type="match status" value="1"/>
</dbReference>
<dbReference type="Gene3D" id="3.40.50.720">
    <property type="entry name" value="NAD(P)-binding Rossmann-like Domain"/>
    <property type="match status" value="1"/>
</dbReference>
<name>A0ABS3E365_9GAMM</name>
<evidence type="ECO:0000313" key="2">
    <source>
        <dbReference type="EMBL" id="MBN8429730.1"/>
    </source>
</evidence>
<reference evidence="2 3" key="1">
    <citation type="submission" date="2020-12" db="EMBL/GenBank/DDBJ databases">
        <title>Oil enriched cultivation method for isolating marine PHA-producing bacteria.</title>
        <authorList>
            <person name="Zheng W."/>
            <person name="Yu S."/>
            <person name="Huang Y."/>
        </authorList>
    </citation>
    <scope>NUCLEOTIDE SEQUENCE [LARGE SCALE GENOMIC DNA]</scope>
    <source>
        <strain evidence="2 3">SN0-2</strain>
    </source>
</reference>
<dbReference type="RefSeq" id="WP_206998697.1">
    <property type="nucleotide sequence ID" value="NZ_JAEKJR010000001.1"/>
</dbReference>